<dbReference type="Gene3D" id="3.60.15.10">
    <property type="entry name" value="Ribonuclease Z/Hydroxyacylglutathione hydrolase-like"/>
    <property type="match status" value="1"/>
</dbReference>
<dbReference type="PANTHER" id="PTHR42978:SF6">
    <property type="entry name" value="QUORUM-QUENCHING LACTONASE YTNP-RELATED"/>
    <property type="match status" value="1"/>
</dbReference>
<dbReference type="CDD" id="cd07720">
    <property type="entry name" value="OPHC2-like_MBL-fold"/>
    <property type="match status" value="1"/>
</dbReference>
<organism evidence="7 8">
    <name type="scientific">Jannaschia pagri</name>
    <dbReference type="NCBI Taxonomy" id="2829797"/>
    <lineage>
        <taxon>Bacteria</taxon>
        <taxon>Pseudomonadati</taxon>
        <taxon>Pseudomonadota</taxon>
        <taxon>Alphaproteobacteria</taxon>
        <taxon>Rhodobacterales</taxon>
        <taxon>Roseobacteraceae</taxon>
        <taxon>Jannaschia</taxon>
    </lineage>
</organism>
<evidence type="ECO:0000256" key="5">
    <source>
        <dbReference type="SAM" id="SignalP"/>
    </source>
</evidence>
<dbReference type="Proteomes" id="UP000786693">
    <property type="component" value="Unassembled WGS sequence"/>
</dbReference>
<reference evidence="7 8" key="1">
    <citation type="submission" date="2021-05" db="EMBL/GenBank/DDBJ databases">
        <title>Bacteria Genome sequencing.</title>
        <authorList>
            <person name="Takabe Y."/>
            <person name="Nakajima Y."/>
            <person name="Suzuki S."/>
            <person name="Shiozaki T."/>
        </authorList>
    </citation>
    <scope>NUCLEOTIDE SEQUENCE [LARGE SCALE GENOMIC DNA]</scope>
    <source>
        <strain evidence="7 8">AI_62</strain>
    </source>
</reference>
<proteinExistence type="inferred from homology"/>
<feature type="domain" description="Metallo-beta-lactamase" evidence="6">
    <location>
        <begin position="87"/>
        <end position="292"/>
    </location>
</feature>
<evidence type="ECO:0000256" key="3">
    <source>
        <dbReference type="ARBA" id="ARBA00022801"/>
    </source>
</evidence>
<keyword evidence="2" id="KW-0479">Metal-binding</keyword>
<name>A0ABQ4NQP9_9RHOB</name>
<feature type="signal peptide" evidence="5">
    <location>
        <begin position="1"/>
        <end position="29"/>
    </location>
</feature>
<dbReference type="SUPFAM" id="SSF56281">
    <property type="entry name" value="Metallo-hydrolase/oxidoreductase"/>
    <property type="match status" value="1"/>
</dbReference>
<dbReference type="RefSeq" id="WP_220750233.1">
    <property type="nucleotide sequence ID" value="NZ_BPFH01000007.1"/>
</dbReference>
<comment type="caution">
    <text evidence="7">The sequence shown here is derived from an EMBL/GenBank/DDBJ whole genome shotgun (WGS) entry which is preliminary data.</text>
</comment>
<accession>A0ABQ4NQP9</accession>
<keyword evidence="8" id="KW-1185">Reference proteome</keyword>
<evidence type="ECO:0000256" key="1">
    <source>
        <dbReference type="ARBA" id="ARBA00007749"/>
    </source>
</evidence>
<evidence type="ECO:0000313" key="8">
    <source>
        <dbReference type="Proteomes" id="UP000786693"/>
    </source>
</evidence>
<dbReference type="InterPro" id="IPR036866">
    <property type="entry name" value="RibonucZ/Hydroxyglut_hydro"/>
</dbReference>
<evidence type="ECO:0000313" key="7">
    <source>
        <dbReference type="EMBL" id="GIT96739.1"/>
    </source>
</evidence>
<gene>
    <name evidence="7" type="ORF">JANAI62_33620</name>
</gene>
<keyword evidence="3" id="KW-0378">Hydrolase</keyword>
<dbReference type="Pfam" id="PF00753">
    <property type="entry name" value="Lactamase_B"/>
    <property type="match status" value="1"/>
</dbReference>
<keyword evidence="4" id="KW-0862">Zinc</keyword>
<evidence type="ECO:0000256" key="4">
    <source>
        <dbReference type="ARBA" id="ARBA00022833"/>
    </source>
</evidence>
<dbReference type="InterPro" id="IPR006311">
    <property type="entry name" value="TAT_signal"/>
</dbReference>
<protein>
    <submittedName>
        <fullName evidence="7">MBL fold metallo-hydrolase</fullName>
    </submittedName>
</protein>
<feature type="chain" id="PRO_5045984129" evidence="5">
    <location>
        <begin position="30"/>
        <end position="316"/>
    </location>
</feature>
<dbReference type="InterPro" id="IPR051013">
    <property type="entry name" value="MBL_superfamily_lactonases"/>
</dbReference>
<evidence type="ECO:0000256" key="2">
    <source>
        <dbReference type="ARBA" id="ARBA00022723"/>
    </source>
</evidence>
<dbReference type="PANTHER" id="PTHR42978">
    <property type="entry name" value="QUORUM-QUENCHING LACTONASE YTNP-RELATED-RELATED"/>
    <property type="match status" value="1"/>
</dbReference>
<dbReference type="InterPro" id="IPR001279">
    <property type="entry name" value="Metallo-B-lactamas"/>
</dbReference>
<evidence type="ECO:0000259" key="6">
    <source>
        <dbReference type="SMART" id="SM00849"/>
    </source>
</evidence>
<sequence length="316" mass="32234">MTMLSRRAFGLSLAAGGVVLGAAATPLFAQTSTALPPAVAGASLGAYRITAILDGIVPLGRPFFQGGEEVDAFLASEGLGPEALPAPISAFLLQSADRTILIDAGMGDVEAFGPGFGRLTAGLAALGVEASDVDTVILTHAHPDHLGGLVLAGVPAFPNAELVLSEAESAFWTDAAMQAAAPAEAQGLFQLAAGTLQAYGTRVTLVQDGAEVAPGVTLHVSPGHTPGHGILLIDGGDRQMMMIADTVHSADLHTALPETGFGFDVDTALAIQSRLRLFDEIASDKILVTGSHLHFPGFGRILPAGDAYRFVPATLG</sequence>
<comment type="similarity">
    <text evidence="1">Belongs to the metallo-beta-lactamase superfamily.</text>
</comment>
<dbReference type="EMBL" id="BPFH01000007">
    <property type="protein sequence ID" value="GIT96739.1"/>
    <property type="molecule type" value="Genomic_DNA"/>
</dbReference>
<dbReference type="SMART" id="SM00849">
    <property type="entry name" value="Lactamase_B"/>
    <property type="match status" value="1"/>
</dbReference>
<keyword evidence="5" id="KW-0732">Signal</keyword>
<dbReference type="PROSITE" id="PS51318">
    <property type="entry name" value="TAT"/>
    <property type="match status" value="1"/>
</dbReference>